<sequence>MKIKGQGQFPPDFLFGASTSAYQYEGAYDLDGRGPSVMDLLQRKGGLADYKVGADHYHRYEEDIRLMAEIGLKAYRFSISWTRILPEGNGRVNPEGLQFYDKIINLLRQYNIEPIVTLYHFDYPQGLIDQYGGWRSRKSVDDFLEYATILFRHFGDRIKYWLTINEQDHVIHLPERIGLPGTIDAAEFDRISQQCSYHMCVATARIIERCHELVPGGQVGVAMNPMIGLPASSKPEDVLAAAEYNEIAGYYLLDLQCKGIFSPIYTKYLKDRGAFPEIDAEDLNKMRLHPPDFIGVNYYMNQTVRQSTSDTIAPRGTGVIKREEEGIYELVNNPHVQASEWGWGICPIGLKLVIMELYNRYGLPALITENGLGARDELLPDDRIEDDYRIAYLAGHLKELRDCVQMGYPVLGYCLWSFMDVVSGHDGMNKRYGLVYLNRKDQELLDLRRIRKDSFHWYGHVIATNGADL</sequence>
<keyword evidence="2" id="KW-0378">Hydrolase</keyword>
<dbReference type="InterPro" id="IPR033132">
    <property type="entry name" value="GH_1_N_CS"/>
</dbReference>
<evidence type="ECO:0000256" key="4">
    <source>
        <dbReference type="ARBA" id="ARBA00031448"/>
    </source>
</evidence>
<comment type="similarity">
    <text evidence="1 7">Belongs to the glycosyl hydrolase 1 family.</text>
</comment>
<keyword evidence="3" id="KW-0326">Glycosidase</keyword>
<evidence type="ECO:0000313" key="8">
    <source>
        <dbReference type="EMBL" id="GIO35944.1"/>
    </source>
</evidence>
<evidence type="ECO:0000256" key="2">
    <source>
        <dbReference type="ARBA" id="ARBA00022801"/>
    </source>
</evidence>
<dbReference type="FunFam" id="3.20.20.80:FF:000004">
    <property type="entry name" value="Beta-glucosidase 6-phospho-beta-glucosidase"/>
    <property type="match status" value="1"/>
</dbReference>
<dbReference type="SUPFAM" id="SSF51445">
    <property type="entry name" value="(Trans)glycosidases"/>
    <property type="match status" value="1"/>
</dbReference>
<evidence type="ECO:0000256" key="1">
    <source>
        <dbReference type="ARBA" id="ARBA00010838"/>
    </source>
</evidence>
<dbReference type="PRINTS" id="PR00131">
    <property type="entry name" value="GLHYDRLASE1"/>
</dbReference>
<accession>A0A919XNC8</accession>
<proteinExistence type="inferred from homology"/>
<dbReference type="Pfam" id="PF00232">
    <property type="entry name" value="Glyco_hydro_1"/>
    <property type="match status" value="1"/>
</dbReference>
<evidence type="ECO:0000256" key="5">
    <source>
        <dbReference type="ARBA" id="ARBA00032194"/>
    </source>
</evidence>
<dbReference type="Proteomes" id="UP000681162">
    <property type="component" value="Unassembled WGS sequence"/>
</dbReference>
<evidence type="ECO:0000313" key="9">
    <source>
        <dbReference type="Proteomes" id="UP000681162"/>
    </source>
</evidence>
<keyword evidence="9" id="KW-1185">Reference proteome</keyword>
<evidence type="ECO:0000256" key="7">
    <source>
        <dbReference type="RuleBase" id="RU003690"/>
    </source>
</evidence>
<organism evidence="8 9">
    <name type="scientific">Paenibacillus antibioticophila</name>
    <dbReference type="NCBI Taxonomy" id="1274374"/>
    <lineage>
        <taxon>Bacteria</taxon>
        <taxon>Bacillati</taxon>
        <taxon>Bacillota</taxon>
        <taxon>Bacilli</taxon>
        <taxon>Bacillales</taxon>
        <taxon>Paenibacillaceae</taxon>
        <taxon>Paenibacillus</taxon>
    </lineage>
</organism>
<gene>
    <name evidence="8" type="ORF">J41TS12_08050</name>
</gene>
<dbReference type="PANTHER" id="PTHR10353">
    <property type="entry name" value="GLYCOSYL HYDROLASE"/>
    <property type="match status" value="1"/>
</dbReference>
<dbReference type="InterPro" id="IPR001360">
    <property type="entry name" value="Glyco_hydro_1"/>
</dbReference>
<dbReference type="PANTHER" id="PTHR10353:SF136">
    <property type="entry name" value="ARYL-PHOSPHO-BETA-D-GLUCOSIDASE BGLC"/>
    <property type="match status" value="1"/>
</dbReference>
<dbReference type="Gene3D" id="3.20.20.80">
    <property type="entry name" value="Glycosidases"/>
    <property type="match status" value="1"/>
</dbReference>
<dbReference type="AlphaFoldDB" id="A0A919XNC8"/>
<dbReference type="PROSITE" id="PS00653">
    <property type="entry name" value="GLYCOSYL_HYDROL_F1_2"/>
    <property type="match status" value="1"/>
</dbReference>
<dbReference type="GO" id="GO:0008422">
    <property type="term" value="F:beta-glucosidase activity"/>
    <property type="evidence" value="ECO:0007669"/>
    <property type="project" value="TreeGrafter"/>
</dbReference>
<dbReference type="EMBL" id="BORR01000002">
    <property type="protein sequence ID" value="GIO35944.1"/>
    <property type="molecule type" value="Genomic_DNA"/>
</dbReference>
<dbReference type="GO" id="GO:0005829">
    <property type="term" value="C:cytosol"/>
    <property type="evidence" value="ECO:0007669"/>
    <property type="project" value="TreeGrafter"/>
</dbReference>
<evidence type="ECO:0000256" key="3">
    <source>
        <dbReference type="ARBA" id="ARBA00023295"/>
    </source>
</evidence>
<dbReference type="RefSeq" id="WP_212938315.1">
    <property type="nucleotide sequence ID" value="NZ_BORR01000002.1"/>
</dbReference>
<evidence type="ECO:0000256" key="6">
    <source>
        <dbReference type="ARBA" id="ARBA00079432"/>
    </source>
</evidence>
<reference evidence="8 9" key="1">
    <citation type="submission" date="2021-03" db="EMBL/GenBank/DDBJ databases">
        <title>Antimicrobial resistance genes in bacteria isolated from Japanese honey, and their potential for conferring macrolide and lincosamide resistance in the American foulbrood pathogen Paenibacillus larvae.</title>
        <authorList>
            <person name="Okamoto M."/>
            <person name="Kumagai M."/>
            <person name="Kanamori H."/>
            <person name="Takamatsu D."/>
        </authorList>
    </citation>
    <scope>NUCLEOTIDE SEQUENCE [LARGE SCALE GENOMIC DNA]</scope>
    <source>
        <strain evidence="8 9">J41TS12</strain>
    </source>
</reference>
<dbReference type="InterPro" id="IPR017853">
    <property type="entry name" value="GH"/>
</dbReference>
<dbReference type="GO" id="GO:0016052">
    <property type="term" value="P:carbohydrate catabolic process"/>
    <property type="evidence" value="ECO:0007669"/>
    <property type="project" value="TreeGrafter"/>
</dbReference>
<protein>
    <recommendedName>
        <fullName evidence="6">Amygdalase</fullName>
    </recommendedName>
    <alternativeName>
        <fullName evidence="4">Cellobiase</fullName>
    </alternativeName>
    <alternativeName>
        <fullName evidence="5">Gentiobiase</fullName>
    </alternativeName>
</protein>
<comment type="caution">
    <text evidence="8">The sequence shown here is derived from an EMBL/GenBank/DDBJ whole genome shotgun (WGS) entry which is preliminary data.</text>
</comment>
<name>A0A919XNC8_9BACL</name>